<name>A0A2T7UP53_9RHOB</name>
<dbReference type="InterPro" id="IPR000620">
    <property type="entry name" value="EamA_dom"/>
</dbReference>
<feature type="transmembrane region" description="Helical" evidence="5">
    <location>
        <begin position="69"/>
        <end position="90"/>
    </location>
</feature>
<evidence type="ECO:0000313" key="7">
    <source>
        <dbReference type="EMBL" id="PVE46483.1"/>
    </source>
</evidence>
<reference evidence="7 8" key="1">
    <citation type="journal article" date="2011" name="Syst. Appl. Microbiol.">
        <title>Defluviimonas denitrificans gen. nov., sp. nov., and Pararhodobacter aggregans gen. nov., sp. nov., non-phototrophic Rhodobacteraceae from the biofilter of a marine aquaculture.</title>
        <authorList>
            <person name="Foesel B.U."/>
            <person name="Drake H.L."/>
            <person name="Schramm A."/>
        </authorList>
    </citation>
    <scope>NUCLEOTIDE SEQUENCE [LARGE SCALE GENOMIC DNA]</scope>
    <source>
        <strain evidence="7 8">D1-19</strain>
    </source>
</reference>
<feature type="transmembrane region" description="Helical" evidence="5">
    <location>
        <begin position="184"/>
        <end position="203"/>
    </location>
</feature>
<dbReference type="AlphaFoldDB" id="A0A2T7UP53"/>
<feature type="domain" description="EamA" evidence="6">
    <location>
        <begin position="155"/>
        <end position="288"/>
    </location>
</feature>
<feature type="transmembrane region" description="Helical" evidence="5">
    <location>
        <begin position="128"/>
        <end position="147"/>
    </location>
</feature>
<dbReference type="GO" id="GO:0016020">
    <property type="term" value="C:membrane"/>
    <property type="evidence" value="ECO:0007669"/>
    <property type="project" value="UniProtKB-SubCell"/>
</dbReference>
<dbReference type="RefSeq" id="WP_107752596.1">
    <property type="nucleotide sequence ID" value="NZ_QBKF01000008.1"/>
</dbReference>
<dbReference type="EMBL" id="QDDR01000008">
    <property type="protein sequence ID" value="PVE46483.1"/>
    <property type="molecule type" value="Genomic_DNA"/>
</dbReference>
<keyword evidence="8" id="KW-1185">Reference proteome</keyword>
<feature type="transmembrane region" description="Helical" evidence="5">
    <location>
        <begin position="38"/>
        <end position="57"/>
    </location>
</feature>
<feature type="transmembrane region" description="Helical" evidence="5">
    <location>
        <begin position="7"/>
        <end position="26"/>
    </location>
</feature>
<accession>A0A2T7UP53</accession>
<dbReference type="Proteomes" id="UP000244810">
    <property type="component" value="Unassembled WGS sequence"/>
</dbReference>
<feature type="domain" description="EamA" evidence="6">
    <location>
        <begin position="13"/>
        <end position="141"/>
    </location>
</feature>
<feature type="transmembrane region" description="Helical" evidence="5">
    <location>
        <begin position="269"/>
        <end position="287"/>
    </location>
</feature>
<evidence type="ECO:0000256" key="5">
    <source>
        <dbReference type="SAM" id="Phobius"/>
    </source>
</evidence>
<evidence type="ECO:0000256" key="3">
    <source>
        <dbReference type="ARBA" id="ARBA00022989"/>
    </source>
</evidence>
<feature type="transmembrane region" description="Helical" evidence="5">
    <location>
        <begin position="96"/>
        <end position="116"/>
    </location>
</feature>
<evidence type="ECO:0000256" key="4">
    <source>
        <dbReference type="ARBA" id="ARBA00023136"/>
    </source>
</evidence>
<protein>
    <submittedName>
        <fullName evidence="7">EamA family transporter</fullName>
    </submittedName>
</protein>
<feature type="transmembrane region" description="Helical" evidence="5">
    <location>
        <begin position="244"/>
        <end position="263"/>
    </location>
</feature>
<organism evidence="7 8">
    <name type="scientific">Pararhodobacter aggregans</name>
    <dbReference type="NCBI Taxonomy" id="404875"/>
    <lineage>
        <taxon>Bacteria</taxon>
        <taxon>Pseudomonadati</taxon>
        <taxon>Pseudomonadota</taxon>
        <taxon>Alphaproteobacteria</taxon>
        <taxon>Rhodobacterales</taxon>
        <taxon>Paracoccaceae</taxon>
        <taxon>Pararhodobacter</taxon>
    </lineage>
</organism>
<dbReference type="Gene3D" id="1.10.3730.20">
    <property type="match status" value="1"/>
</dbReference>
<dbReference type="PANTHER" id="PTHR32322:SF9">
    <property type="entry name" value="AMINO-ACID METABOLITE EFFLUX PUMP-RELATED"/>
    <property type="match status" value="1"/>
</dbReference>
<dbReference type="InterPro" id="IPR050638">
    <property type="entry name" value="AA-Vitamin_Transporters"/>
</dbReference>
<evidence type="ECO:0000259" key="6">
    <source>
        <dbReference type="Pfam" id="PF00892"/>
    </source>
</evidence>
<keyword evidence="4 5" id="KW-0472">Membrane</keyword>
<evidence type="ECO:0000313" key="8">
    <source>
        <dbReference type="Proteomes" id="UP000244810"/>
    </source>
</evidence>
<feature type="transmembrane region" description="Helical" evidence="5">
    <location>
        <begin position="215"/>
        <end position="237"/>
    </location>
</feature>
<dbReference type="OrthoDB" id="9810556at2"/>
<gene>
    <name evidence="7" type="ORF">DDE23_15115</name>
</gene>
<dbReference type="SUPFAM" id="SSF103481">
    <property type="entry name" value="Multidrug resistance efflux transporter EmrE"/>
    <property type="match status" value="2"/>
</dbReference>
<evidence type="ECO:0000256" key="1">
    <source>
        <dbReference type="ARBA" id="ARBA00004141"/>
    </source>
</evidence>
<dbReference type="InterPro" id="IPR037185">
    <property type="entry name" value="EmrE-like"/>
</dbReference>
<proteinExistence type="predicted"/>
<comment type="subcellular location">
    <subcellularLocation>
        <location evidence="1">Membrane</location>
        <topology evidence="1">Multi-pass membrane protein</topology>
    </subcellularLocation>
</comment>
<feature type="transmembrane region" description="Helical" evidence="5">
    <location>
        <begin position="153"/>
        <end position="172"/>
    </location>
</feature>
<sequence>MQSQDKTLDYALLGLLALLWGSSYIFTKVAVAEIPPVTLIALRVAGAALFLGLVLRIRGERLPRGWRLWGRLGLQAFFNSIGAWTVLAWGQQHVEAGLASVLNSTSPIFVFLFTVFFTREAPDARKLLGALLGLGGVVLIVGVEALAGLGESLAGQLACLSGAMLYAGAALHGRNFARVGALQTALGTMIWATLVLVPLAFVVEAPLSLRPSLTALAATLILAVSCTGLALLVYFRLVRTLGPLGVASQSYLRAGIGVLLGVAVLGERLSLPVVLGLCAAIAGVWMMNAGPRRAAVSAPGAG</sequence>
<evidence type="ECO:0000256" key="2">
    <source>
        <dbReference type="ARBA" id="ARBA00022692"/>
    </source>
</evidence>
<comment type="caution">
    <text evidence="7">The sequence shown here is derived from an EMBL/GenBank/DDBJ whole genome shotgun (WGS) entry which is preliminary data.</text>
</comment>
<dbReference type="Pfam" id="PF00892">
    <property type="entry name" value="EamA"/>
    <property type="match status" value="2"/>
</dbReference>
<keyword evidence="3 5" id="KW-1133">Transmembrane helix</keyword>
<keyword evidence="2 5" id="KW-0812">Transmembrane</keyword>
<dbReference type="PANTHER" id="PTHR32322">
    <property type="entry name" value="INNER MEMBRANE TRANSPORTER"/>
    <property type="match status" value="1"/>
</dbReference>